<comment type="caution">
    <text evidence="1">The sequence shown here is derived from an EMBL/GenBank/DDBJ whole genome shotgun (WGS) entry which is preliminary data.</text>
</comment>
<organism evidence="1 2">
    <name type="scientific">Halonotius aquaticus</name>
    <dbReference type="NCBI Taxonomy" id="2216978"/>
    <lineage>
        <taxon>Archaea</taxon>
        <taxon>Methanobacteriati</taxon>
        <taxon>Methanobacteriota</taxon>
        <taxon>Stenosarchaea group</taxon>
        <taxon>Halobacteria</taxon>
        <taxon>Halobacteriales</taxon>
        <taxon>Haloferacaceae</taxon>
        <taxon>Halonotius</taxon>
    </lineage>
</organism>
<dbReference type="AlphaFoldDB" id="A0A3A6QEA0"/>
<reference evidence="1 2" key="1">
    <citation type="submission" date="2018-06" db="EMBL/GenBank/DDBJ databases">
        <title>Halonotius sp. F13-13 a new haloarchaeeon isolated from a solar saltern from Isla Cristina, Huelva, Spain.</title>
        <authorList>
            <person name="Duran-Viseras A."/>
            <person name="Sanchez-Porro C."/>
            <person name="Ventosa A."/>
        </authorList>
    </citation>
    <scope>NUCLEOTIDE SEQUENCE [LARGE SCALE GENOMIC DNA]</scope>
    <source>
        <strain evidence="1 2">F13-13</strain>
    </source>
</reference>
<protein>
    <submittedName>
        <fullName evidence="1">Uncharacterized protein</fullName>
    </submittedName>
</protein>
<sequence length="244" mass="27140">MKRYLIPIQEASQAETIERIPVTDSPVGLYRKDNGNFDVVAEADDRIYDLGVRDAGVSRKSNGQAPVELSASTRGINVENLTSTNPILVETGPGQTELAKGEFIEITDDCVIELGIGVKIRANVRGTVDESESQEVVTKEESHRQEGPEITAYVQTAGELIRKEVEKEAVTECHTHIQTLYDTIIECPVDDQAYNKVESDMEHVLQRLDNKVTNATLSETDIADEFQHEIVSLTNRVESLYARH</sequence>
<dbReference type="RefSeq" id="WP_120100924.1">
    <property type="nucleotide sequence ID" value="NZ_QKNY01000004.1"/>
</dbReference>
<name>A0A3A6QEA0_9EURY</name>
<proteinExistence type="predicted"/>
<evidence type="ECO:0000313" key="2">
    <source>
        <dbReference type="Proteomes" id="UP000276588"/>
    </source>
</evidence>
<dbReference type="OrthoDB" id="336258at2157"/>
<dbReference type="EMBL" id="QKNY01000004">
    <property type="protein sequence ID" value="RJX44435.1"/>
    <property type="molecule type" value="Genomic_DNA"/>
</dbReference>
<evidence type="ECO:0000313" key="1">
    <source>
        <dbReference type="EMBL" id="RJX44435.1"/>
    </source>
</evidence>
<keyword evidence="2" id="KW-1185">Reference proteome</keyword>
<accession>A0A3A6QEA0</accession>
<dbReference type="Proteomes" id="UP000276588">
    <property type="component" value="Unassembled WGS sequence"/>
</dbReference>
<gene>
    <name evidence="1" type="ORF">DM826_02115</name>
</gene>